<dbReference type="AlphaFoldDB" id="A0A212LRV9"/>
<keyword evidence="6" id="KW-0479">Metal-binding</keyword>
<dbReference type="NCBIfam" id="NF045485">
    <property type="entry name" value="FPPsyn"/>
    <property type="match status" value="1"/>
</dbReference>
<dbReference type="PROSITE" id="PS00723">
    <property type="entry name" value="POLYPRENYL_SYNTHASE_1"/>
    <property type="match status" value="1"/>
</dbReference>
<evidence type="ECO:0000256" key="6">
    <source>
        <dbReference type="ARBA" id="ARBA00022723"/>
    </source>
</evidence>
<evidence type="ECO:0000313" key="13">
    <source>
        <dbReference type="EMBL" id="SCM80129.1"/>
    </source>
</evidence>
<evidence type="ECO:0000256" key="4">
    <source>
        <dbReference type="ARBA" id="ARBA00015100"/>
    </source>
</evidence>
<dbReference type="InterPro" id="IPR053378">
    <property type="entry name" value="Prenyl_diphosphate_synthase"/>
</dbReference>
<dbReference type="Gene3D" id="1.10.600.10">
    <property type="entry name" value="Farnesyl Diphosphate Synthase"/>
    <property type="match status" value="1"/>
</dbReference>
<dbReference type="CDD" id="cd00685">
    <property type="entry name" value="Trans_IPPS_HT"/>
    <property type="match status" value="1"/>
</dbReference>
<keyword evidence="5 12" id="KW-0808">Transferase</keyword>
<evidence type="ECO:0000256" key="12">
    <source>
        <dbReference type="RuleBase" id="RU004466"/>
    </source>
</evidence>
<evidence type="ECO:0000256" key="5">
    <source>
        <dbReference type="ARBA" id="ARBA00022679"/>
    </source>
</evidence>
<protein>
    <recommendedName>
        <fullName evidence="4">Farnesyl diphosphate synthase</fullName>
        <ecNumber evidence="3">2.5.1.10</ecNumber>
    </recommendedName>
    <alternativeName>
        <fullName evidence="10">(2E,6E)-farnesyl diphosphate synthase</fullName>
    </alternativeName>
    <alternativeName>
        <fullName evidence="9">Geranyltranstransferase</fullName>
    </alternativeName>
</protein>
<dbReference type="RefSeq" id="WP_288183676.1">
    <property type="nucleotide sequence ID" value="NZ_LT608335.1"/>
</dbReference>
<dbReference type="GO" id="GO:0046872">
    <property type="term" value="F:metal ion binding"/>
    <property type="evidence" value="ECO:0007669"/>
    <property type="project" value="UniProtKB-KW"/>
</dbReference>
<dbReference type="SFLD" id="SFLDS00005">
    <property type="entry name" value="Isoprenoid_Synthase_Type_I"/>
    <property type="match status" value="1"/>
</dbReference>
<dbReference type="PROSITE" id="PS00444">
    <property type="entry name" value="POLYPRENYL_SYNTHASE_2"/>
    <property type="match status" value="1"/>
</dbReference>
<keyword evidence="8" id="KW-0414">Isoprene biosynthesis</keyword>
<comment type="cofactor">
    <cofactor evidence="1">
        <name>Mg(2+)</name>
        <dbReference type="ChEBI" id="CHEBI:18420"/>
    </cofactor>
</comment>
<accession>A0A212LRV9</accession>
<evidence type="ECO:0000256" key="9">
    <source>
        <dbReference type="ARBA" id="ARBA00032380"/>
    </source>
</evidence>
<dbReference type="Pfam" id="PF00348">
    <property type="entry name" value="polyprenyl_synt"/>
    <property type="match status" value="1"/>
</dbReference>
<dbReference type="FunFam" id="1.10.600.10:FF:000001">
    <property type="entry name" value="Geranylgeranyl diphosphate synthase"/>
    <property type="match status" value="1"/>
</dbReference>
<evidence type="ECO:0000256" key="3">
    <source>
        <dbReference type="ARBA" id="ARBA00012439"/>
    </source>
</evidence>
<dbReference type="PANTHER" id="PTHR43281">
    <property type="entry name" value="FARNESYL DIPHOSPHATE SYNTHASE"/>
    <property type="match status" value="1"/>
</dbReference>
<comment type="catalytic activity">
    <reaction evidence="11">
        <text>isopentenyl diphosphate + (2E)-geranyl diphosphate = (2E,6E)-farnesyl diphosphate + diphosphate</text>
        <dbReference type="Rhea" id="RHEA:19361"/>
        <dbReference type="ChEBI" id="CHEBI:33019"/>
        <dbReference type="ChEBI" id="CHEBI:58057"/>
        <dbReference type="ChEBI" id="CHEBI:128769"/>
        <dbReference type="ChEBI" id="CHEBI:175763"/>
        <dbReference type="EC" id="2.5.1.10"/>
    </reaction>
</comment>
<reference evidence="13" key="1">
    <citation type="submission" date="2016-08" db="EMBL/GenBank/DDBJ databases">
        <authorList>
            <person name="Seilhamer J.J."/>
        </authorList>
    </citation>
    <scope>NUCLEOTIDE SEQUENCE</scope>
    <source>
        <strain evidence="13">86</strain>
    </source>
</reference>
<dbReference type="InterPro" id="IPR000092">
    <property type="entry name" value="Polyprenyl_synt"/>
</dbReference>
<dbReference type="PANTHER" id="PTHR43281:SF1">
    <property type="entry name" value="FARNESYL DIPHOSPHATE SYNTHASE"/>
    <property type="match status" value="1"/>
</dbReference>
<organism evidence="13">
    <name type="scientific">uncultured Sporomusa sp</name>
    <dbReference type="NCBI Taxonomy" id="307249"/>
    <lineage>
        <taxon>Bacteria</taxon>
        <taxon>Bacillati</taxon>
        <taxon>Bacillota</taxon>
        <taxon>Negativicutes</taxon>
        <taxon>Selenomonadales</taxon>
        <taxon>Sporomusaceae</taxon>
        <taxon>Sporomusa</taxon>
        <taxon>environmental samples</taxon>
    </lineage>
</organism>
<name>A0A212LRV9_9FIRM</name>
<evidence type="ECO:0000256" key="10">
    <source>
        <dbReference type="ARBA" id="ARBA00032873"/>
    </source>
</evidence>
<dbReference type="EMBL" id="FMJE01000003">
    <property type="protein sequence ID" value="SCM80129.1"/>
    <property type="molecule type" value="Genomic_DNA"/>
</dbReference>
<evidence type="ECO:0000256" key="1">
    <source>
        <dbReference type="ARBA" id="ARBA00001946"/>
    </source>
</evidence>
<evidence type="ECO:0000256" key="7">
    <source>
        <dbReference type="ARBA" id="ARBA00022842"/>
    </source>
</evidence>
<sequence>MGKTTLAEYCQVKISLIDEALSQYLPAETYPPIIYEAMRYSLFAGGKRLRPIMLMAAADAVGGDGNDFLPVACALEMIHTYSLVHDDLPAMDNDDYRRGKPTNHKIYGEGMAILAGDGLLTAAFAMMVSQTKVDPAVLVTVVGEIAAAAGAAGMIGGQAVDLISEGKTIDAATLEFMHQAKTGALFKAALRAGAMLAGGSKAQIDALSQYAEQFGLAFQITDDILDVVGTQEKIGKPVGSDIRNHKATYVTLHTLDGAKQLAQQAVDNALASLDRFGPEAHILRELVVYLITREA</sequence>
<evidence type="ECO:0000256" key="11">
    <source>
        <dbReference type="ARBA" id="ARBA00049399"/>
    </source>
</evidence>
<dbReference type="GO" id="GO:0016114">
    <property type="term" value="P:terpenoid biosynthetic process"/>
    <property type="evidence" value="ECO:0007669"/>
    <property type="project" value="UniProtKB-ARBA"/>
</dbReference>
<dbReference type="InterPro" id="IPR008949">
    <property type="entry name" value="Isoprenoid_synthase_dom_sf"/>
</dbReference>
<dbReference type="SUPFAM" id="SSF48576">
    <property type="entry name" value="Terpenoid synthases"/>
    <property type="match status" value="1"/>
</dbReference>
<dbReference type="GO" id="GO:0004337">
    <property type="term" value="F:(2E,6E)-farnesyl diphosphate synthase activity"/>
    <property type="evidence" value="ECO:0007669"/>
    <property type="project" value="UniProtKB-EC"/>
</dbReference>
<dbReference type="InterPro" id="IPR033749">
    <property type="entry name" value="Polyprenyl_synt_CS"/>
</dbReference>
<dbReference type="EC" id="2.5.1.10" evidence="3"/>
<dbReference type="GO" id="GO:0005737">
    <property type="term" value="C:cytoplasm"/>
    <property type="evidence" value="ECO:0007669"/>
    <property type="project" value="UniProtKB-ARBA"/>
</dbReference>
<evidence type="ECO:0000256" key="8">
    <source>
        <dbReference type="ARBA" id="ARBA00023229"/>
    </source>
</evidence>
<keyword evidence="7" id="KW-0460">Magnesium</keyword>
<evidence type="ECO:0000256" key="2">
    <source>
        <dbReference type="ARBA" id="ARBA00006706"/>
    </source>
</evidence>
<dbReference type="SFLD" id="SFLDG01017">
    <property type="entry name" value="Polyprenyl_Transferase_Like"/>
    <property type="match status" value="1"/>
</dbReference>
<gene>
    <name evidence="13" type="primary">ispA</name>
    <name evidence="13" type="ORF">KL86SPO_30307</name>
</gene>
<comment type="similarity">
    <text evidence="2 12">Belongs to the FPP/GGPP synthase family.</text>
</comment>
<proteinExistence type="inferred from homology"/>